<organism evidence="1 2">
    <name type="scientific">Trichonephila clavipes</name>
    <name type="common">Golden silk orbweaver</name>
    <name type="synonym">Nephila clavipes</name>
    <dbReference type="NCBI Taxonomy" id="2585209"/>
    <lineage>
        <taxon>Eukaryota</taxon>
        <taxon>Metazoa</taxon>
        <taxon>Ecdysozoa</taxon>
        <taxon>Arthropoda</taxon>
        <taxon>Chelicerata</taxon>
        <taxon>Arachnida</taxon>
        <taxon>Araneae</taxon>
        <taxon>Araneomorphae</taxon>
        <taxon>Entelegynae</taxon>
        <taxon>Araneoidea</taxon>
        <taxon>Nephilidae</taxon>
        <taxon>Trichonephila</taxon>
    </lineage>
</organism>
<name>A0A8X6SAG2_TRICX</name>
<gene>
    <name evidence="1" type="ORF">TNCV_3131961</name>
</gene>
<reference evidence="1" key="1">
    <citation type="submission" date="2020-08" db="EMBL/GenBank/DDBJ databases">
        <title>Multicomponent nature underlies the extraordinary mechanical properties of spider dragline silk.</title>
        <authorList>
            <person name="Kono N."/>
            <person name="Nakamura H."/>
            <person name="Mori M."/>
            <person name="Yoshida Y."/>
            <person name="Ohtoshi R."/>
            <person name="Malay A.D."/>
            <person name="Moran D.A.P."/>
            <person name="Tomita M."/>
            <person name="Numata K."/>
            <person name="Arakawa K."/>
        </authorList>
    </citation>
    <scope>NUCLEOTIDE SEQUENCE</scope>
</reference>
<evidence type="ECO:0000313" key="2">
    <source>
        <dbReference type="Proteomes" id="UP000887159"/>
    </source>
</evidence>
<comment type="caution">
    <text evidence="1">The sequence shown here is derived from an EMBL/GenBank/DDBJ whole genome shotgun (WGS) entry which is preliminary data.</text>
</comment>
<sequence>MTNRKTGLPTPLFLLTLPKNNIFNITELCYLKIKVEPLRSLFAARDFSTRRNTARGVRSASNAASLISPGVVRRRQQRRQPAVIVRVITLQTTQDALKIP</sequence>
<dbReference type="AlphaFoldDB" id="A0A8X6SAG2"/>
<accession>A0A8X6SAG2</accession>
<dbReference type="Proteomes" id="UP000887159">
    <property type="component" value="Unassembled WGS sequence"/>
</dbReference>
<evidence type="ECO:0000313" key="1">
    <source>
        <dbReference type="EMBL" id="GFY03438.1"/>
    </source>
</evidence>
<proteinExistence type="predicted"/>
<keyword evidence="2" id="KW-1185">Reference proteome</keyword>
<protein>
    <submittedName>
        <fullName evidence="1">Uncharacterized protein</fullName>
    </submittedName>
</protein>
<dbReference type="EMBL" id="BMAU01021237">
    <property type="protein sequence ID" value="GFY03438.1"/>
    <property type="molecule type" value="Genomic_DNA"/>
</dbReference>